<reference evidence="2 3" key="1">
    <citation type="submission" date="2020-07" db="EMBL/GenBank/DDBJ databases">
        <authorList>
            <person name="Cui H."/>
        </authorList>
    </citation>
    <scope>NUCLEOTIDE SEQUENCE [LARGE SCALE GENOMIC DNA]</scope>
    <source>
        <strain evidence="2 3">YPL8</strain>
    </source>
</reference>
<dbReference type="Pfam" id="PF13601">
    <property type="entry name" value="HTH_34"/>
    <property type="match status" value="1"/>
</dbReference>
<sequence length="99" mass="11623">MEFDKLVHQPIRLQLFAYLYRHGQTTFSELRDELDVTDGNLSAHLQRMEDADAVVVEKRFVDRRPRTTYELSPNGRETFEAHVDTLETLLDQLERDGSE</sequence>
<dbReference type="AlphaFoldDB" id="A0A7D5GJP1"/>
<dbReference type="InterPro" id="IPR036390">
    <property type="entry name" value="WH_DNA-bd_sf"/>
</dbReference>
<dbReference type="OrthoDB" id="65295at2157"/>
<dbReference type="InterPro" id="IPR011991">
    <property type="entry name" value="ArsR-like_HTH"/>
</dbReference>
<name>A0A7D5GJP1_9EURY</name>
<dbReference type="PANTHER" id="PTHR37318:SF1">
    <property type="entry name" value="BSL7504 PROTEIN"/>
    <property type="match status" value="1"/>
</dbReference>
<proteinExistence type="predicted"/>
<protein>
    <submittedName>
        <fullName evidence="2">Transcriptional regulator</fullName>
    </submittedName>
</protein>
<dbReference type="GeneID" id="56035462"/>
<keyword evidence="3" id="KW-1185">Reference proteome</keyword>
<dbReference type="KEGG" id="haly:HYG82_19185"/>
<dbReference type="EMBL" id="CP058601">
    <property type="protein sequence ID" value="QLG50808.1"/>
    <property type="molecule type" value="Genomic_DNA"/>
</dbReference>
<evidence type="ECO:0000259" key="1">
    <source>
        <dbReference type="Pfam" id="PF13601"/>
    </source>
</evidence>
<dbReference type="Gene3D" id="1.10.10.10">
    <property type="entry name" value="Winged helix-like DNA-binding domain superfamily/Winged helix DNA-binding domain"/>
    <property type="match status" value="1"/>
</dbReference>
<organism evidence="2 3">
    <name type="scientific">Natrinema halophilum</name>
    <dbReference type="NCBI Taxonomy" id="1699371"/>
    <lineage>
        <taxon>Archaea</taxon>
        <taxon>Methanobacteriati</taxon>
        <taxon>Methanobacteriota</taxon>
        <taxon>Stenosarchaea group</taxon>
        <taxon>Halobacteria</taxon>
        <taxon>Halobacteriales</taxon>
        <taxon>Natrialbaceae</taxon>
        <taxon>Natrinema</taxon>
    </lineage>
</organism>
<gene>
    <name evidence="2" type="ORF">HYG82_19185</name>
</gene>
<dbReference type="RefSeq" id="WP_179263666.1">
    <property type="nucleotide sequence ID" value="NZ_CP058601.1"/>
</dbReference>
<accession>A0A7D5GJP1</accession>
<dbReference type="SUPFAM" id="SSF46785">
    <property type="entry name" value="Winged helix' DNA-binding domain"/>
    <property type="match status" value="1"/>
</dbReference>
<evidence type="ECO:0000313" key="3">
    <source>
        <dbReference type="Proteomes" id="UP000509241"/>
    </source>
</evidence>
<dbReference type="InterPro" id="IPR036388">
    <property type="entry name" value="WH-like_DNA-bd_sf"/>
</dbReference>
<dbReference type="PANTHER" id="PTHR37318">
    <property type="entry name" value="BSL7504 PROTEIN"/>
    <property type="match status" value="1"/>
</dbReference>
<feature type="domain" description="Winged helix DNA-binding" evidence="1">
    <location>
        <begin position="11"/>
        <end position="89"/>
    </location>
</feature>
<dbReference type="InterPro" id="IPR027395">
    <property type="entry name" value="WH_DNA-bd_dom"/>
</dbReference>
<evidence type="ECO:0000313" key="2">
    <source>
        <dbReference type="EMBL" id="QLG50808.1"/>
    </source>
</evidence>
<dbReference type="Proteomes" id="UP000509241">
    <property type="component" value="Chromosome"/>
</dbReference>
<dbReference type="CDD" id="cd00090">
    <property type="entry name" value="HTH_ARSR"/>
    <property type="match status" value="1"/>
</dbReference>